<evidence type="ECO:0000313" key="5">
    <source>
        <dbReference type="EMBL" id="OZY83687.1"/>
    </source>
</evidence>
<keyword evidence="1" id="KW-0378">Hydrolase</keyword>
<dbReference type="Gene3D" id="3.90.245.10">
    <property type="entry name" value="Ribonucleoside hydrolase-like"/>
    <property type="match status" value="1"/>
</dbReference>
<keyword evidence="6" id="KW-1185">Reference proteome</keyword>
<dbReference type="PANTHER" id="PTHR12304:SF46">
    <property type="entry name" value="INOSINE-ADENOSINE-GUANOSINE-NUCLEOSIDE HYDROLASE"/>
    <property type="match status" value="1"/>
</dbReference>
<keyword evidence="2" id="KW-0326">Glycosidase</keyword>
<accession>A0A266Q1D8</accession>
<evidence type="ECO:0000313" key="6">
    <source>
        <dbReference type="Proteomes" id="UP000216101"/>
    </source>
</evidence>
<sequence length="363" mass="40086">MIMMMKHFLLAMLFVSASWDSYAKPVIFDNDMAIDDWAALLYLLHHPKADVIAVTISASGESHCKPGLDNTNALIDLSGKLNKHIPVACGDDYPLDGYFVFPEAWRKDSDTLSDVPLKPSARVASDQHAADIIHTALASAKEPVTLIATGPLTNIAQWLERYPNDKSKIDQLVIMGGTVDAPGNIIVPLFTKGHPNTTAEWNIFVDPLAADKVFAAGLPIVLVGLDVTNSVRVTTQVAADFKQAVATDSAAFWDAVLDKNDWFIASNEYYFWDTLAVMIAMEPALCHGDKQSLRVDYQTTSAPWQQTTDNSMPDTRWDGKKRNHLEAKTAGTLVKDKTYPSITVCRTTEPARIFKTFRDTLNQ</sequence>
<gene>
    <name evidence="5" type="ORF">CBP51_20040</name>
</gene>
<evidence type="ECO:0000256" key="2">
    <source>
        <dbReference type="ARBA" id="ARBA00023295"/>
    </source>
</evidence>
<evidence type="ECO:0000256" key="1">
    <source>
        <dbReference type="ARBA" id="ARBA00022801"/>
    </source>
</evidence>
<proteinExistence type="predicted"/>
<comment type="caution">
    <text evidence="5">The sequence shown here is derived from an EMBL/GenBank/DDBJ whole genome shotgun (WGS) entry which is preliminary data.</text>
</comment>
<dbReference type="EMBL" id="NHNI01000004">
    <property type="protein sequence ID" value="OZY83687.1"/>
    <property type="molecule type" value="Genomic_DNA"/>
</dbReference>
<protein>
    <recommendedName>
        <fullName evidence="4">Inosine/uridine-preferring nucleoside hydrolase domain-containing protein</fullName>
    </recommendedName>
</protein>
<organism evidence="5 6">
    <name type="scientific">Cellvibrio mixtus</name>
    <dbReference type="NCBI Taxonomy" id="39650"/>
    <lineage>
        <taxon>Bacteria</taxon>
        <taxon>Pseudomonadati</taxon>
        <taxon>Pseudomonadota</taxon>
        <taxon>Gammaproteobacteria</taxon>
        <taxon>Cellvibrionales</taxon>
        <taxon>Cellvibrionaceae</taxon>
        <taxon>Cellvibrio</taxon>
    </lineage>
</organism>
<feature type="chain" id="PRO_5013125645" description="Inosine/uridine-preferring nucleoside hydrolase domain-containing protein" evidence="3">
    <location>
        <begin position="24"/>
        <end position="363"/>
    </location>
</feature>
<reference evidence="6" key="1">
    <citation type="submission" date="2017-05" db="EMBL/GenBank/DDBJ databases">
        <authorList>
            <person name="Barney B.M."/>
        </authorList>
    </citation>
    <scope>NUCLEOTIDE SEQUENCE [LARGE SCALE GENOMIC DNA]</scope>
    <source>
        <strain evidence="6">PSBB022</strain>
    </source>
</reference>
<evidence type="ECO:0000256" key="3">
    <source>
        <dbReference type="SAM" id="SignalP"/>
    </source>
</evidence>
<dbReference type="Proteomes" id="UP000216101">
    <property type="component" value="Unassembled WGS sequence"/>
</dbReference>
<dbReference type="PANTHER" id="PTHR12304">
    <property type="entry name" value="INOSINE-URIDINE PREFERRING NUCLEOSIDE HYDROLASE"/>
    <property type="match status" value="1"/>
</dbReference>
<dbReference type="InterPro" id="IPR036452">
    <property type="entry name" value="Ribo_hydro-like"/>
</dbReference>
<name>A0A266Q1D8_9GAMM</name>
<dbReference type="GO" id="GO:0008477">
    <property type="term" value="F:purine nucleosidase activity"/>
    <property type="evidence" value="ECO:0007669"/>
    <property type="project" value="TreeGrafter"/>
</dbReference>
<feature type="signal peptide" evidence="3">
    <location>
        <begin position="1"/>
        <end position="23"/>
    </location>
</feature>
<evidence type="ECO:0000259" key="4">
    <source>
        <dbReference type="Pfam" id="PF01156"/>
    </source>
</evidence>
<dbReference type="Pfam" id="PF01156">
    <property type="entry name" value="IU_nuc_hydro"/>
    <property type="match status" value="1"/>
</dbReference>
<keyword evidence="3" id="KW-0732">Signal</keyword>
<dbReference type="InterPro" id="IPR023186">
    <property type="entry name" value="IUNH"/>
</dbReference>
<feature type="domain" description="Inosine/uridine-preferring nucleoside hydrolase" evidence="4">
    <location>
        <begin position="26"/>
        <end position="306"/>
    </location>
</feature>
<dbReference type="SUPFAM" id="SSF53590">
    <property type="entry name" value="Nucleoside hydrolase"/>
    <property type="match status" value="1"/>
</dbReference>
<dbReference type="InterPro" id="IPR001910">
    <property type="entry name" value="Inosine/uridine_hydrolase_dom"/>
</dbReference>
<dbReference type="GO" id="GO:0005829">
    <property type="term" value="C:cytosol"/>
    <property type="evidence" value="ECO:0007669"/>
    <property type="project" value="TreeGrafter"/>
</dbReference>
<dbReference type="AlphaFoldDB" id="A0A266Q1D8"/>
<dbReference type="GO" id="GO:0006152">
    <property type="term" value="P:purine nucleoside catabolic process"/>
    <property type="evidence" value="ECO:0007669"/>
    <property type="project" value="TreeGrafter"/>
</dbReference>